<evidence type="ECO:0000313" key="2">
    <source>
        <dbReference type="EMBL" id="MFC7256356.1"/>
    </source>
</evidence>
<dbReference type="InterPro" id="IPR055944">
    <property type="entry name" value="DUF7522"/>
</dbReference>
<gene>
    <name evidence="2" type="ORF">ACFQKE_13800</name>
</gene>
<dbReference type="Proteomes" id="UP001596434">
    <property type="component" value="Unassembled WGS sequence"/>
</dbReference>
<evidence type="ECO:0000259" key="1">
    <source>
        <dbReference type="Pfam" id="PF01022"/>
    </source>
</evidence>
<dbReference type="RefSeq" id="WP_379705076.1">
    <property type="nucleotide sequence ID" value="NZ_JBHTAT010000001.1"/>
</dbReference>
<feature type="domain" description="HTH arsR-type" evidence="1">
    <location>
        <begin position="17"/>
        <end position="60"/>
    </location>
</feature>
<dbReference type="EMBL" id="JBHTAT010000001">
    <property type="protein sequence ID" value="MFC7256356.1"/>
    <property type="molecule type" value="Genomic_DNA"/>
</dbReference>
<dbReference type="InterPro" id="IPR036390">
    <property type="entry name" value="WH_DNA-bd_sf"/>
</dbReference>
<dbReference type="Gene3D" id="1.10.10.10">
    <property type="entry name" value="Winged helix-like DNA-binding domain superfamily/Winged helix DNA-binding domain"/>
    <property type="match status" value="1"/>
</dbReference>
<dbReference type="InterPro" id="IPR001845">
    <property type="entry name" value="HTH_ArsR_DNA-bd_dom"/>
</dbReference>
<dbReference type="AlphaFoldDB" id="A0ABD6A1D9"/>
<dbReference type="Pfam" id="PF24366">
    <property type="entry name" value="DUF7522"/>
    <property type="match status" value="1"/>
</dbReference>
<evidence type="ECO:0000313" key="3">
    <source>
        <dbReference type="Proteomes" id="UP001596434"/>
    </source>
</evidence>
<dbReference type="SUPFAM" id="SSF46785">
    <property type="entry name" value="Winged helix' DNA-binding domain"/>
    <property type="match status" value="1"/>
</dbReference>
<dbReference type="Pfam" id="PF01022">
    <property type="entry name" value="HTH_5"/>
    <property type="match status" value="1"/>
</dbReference>
<dbReference type="CDD" id="cd00090">
    <property type="entry name" value="HTH_ARSR"/>
    <property type="match status" value="1"/>
</dbReference>
<name>A0ABD6A1D9_9EURY</name>
<accession>A0ABD6A1D9</accession>
<dbReference type="GeneID" id="96954744"/>
<dbReference type="InterPro" id="IPR036388">
    <property type="entry name" value="WH-like_DNA-bd_sf"/>
</dbReference>
<proteinExistence type="predicted"/>
<sequence length="222" mass="25260">MADDPDTKSYVLRSTYRMDVIQSLSQAGQLTPTSIAQKTGIRQPHVSRTLSELREKDLVSLAVPEDQHKGRLYELTEFGEEIRAKTNQITWQNDIANIPSTHREIVAYLHQRLGEKVTGVGYYDGGTVSMYYFHDQMRNTFSEEQLVKSSETLIKEFSHTDTKAAEIVGELRYEVQSFTELNRIVIYSDGGFLMIGLQSECQFEYPSLIEECKSILDGDASE</sequence>
<reference evidence="2 3" key="1">
    <citation type="journal article" date="2019" name="Int. J. Syst. Evol. Microbiol.">
        <title>The Global Catalogue of Microorganisms (GCM) 10K type strain sequencing project: providing services to taxonomists for standard genome sequencing and annotation.</title>
        <authorList>
            <consortium name="The Broad Institute Genomics Platform"/>
            <consortium name="The Broad Institute Genome Sequencing Center for Infectious Disease"/>
            <person name="Wu L."/>
            <person name="Ma J."/>
        </authorList>
    </citation>
    <scope>NUCLEOTIDE SEQUENCE [LARGE SCALE GENOMIC DNA]</scope>
    <source>
        <strain evidence="2 3">GX21</strain>
    </source>
</reference>
<organism evidence="2 3">
    <name type="scientific">Haloplanus litoreus</name>
    <dbReference type="NCBI Taxonomy" id="767515"/>
    <lineage>
        <taxon>Archaea</taxon>
        <taxon>Methanobacteriati</taxon>
        <taxon>Methanobacteriota</taxon>
        <taxon>Stenosarchaea group</taxon>
        <taxon>Halobacteria</taxon>
        <taxon>Halobacteriales</taxon>
        <taxon>Haloferacaceae</taxon>
        <taxon>Haloplanus</taxon>
    </lineage>
</organism>
<protein>
    <submittedName>
        <fullName evidence="2">ArsR family transcriptional regulator</fullName>
    </submittedName>
</protein>
<comment type="caution">
    <text evidence="2">The sequence shown here is derived from an EMBL/GenBank/DDBJ whole genome shotgun (WGS) entry which is preliminary data.</text>
</comment>
<dbReference type="InterPro" id="IPR011991">
    <property type="entry name" value="ArsR-like_HTH"/>
</dbReference>
<keyword evidence="3" id="KW-1185">Reference proteome</keyword>